<feature type="compositionally biased region" description="Polar residues" evidence="1">
    <location>
        <begin position="219"/>
        <end position="231"/>
    </location>
</feature>
<evidence type="ECO:0000313" key="2">
    <source>
        <dbReference type="EMBL" id="KAF9892655.1"/>
    </source>
</evidence>
<dbReference type="AlphaFoldDB" id="A0AAD4CTY5"/>
<gene>
    <name evidence="2" type="ORF">FE257_001057</name>
</gene>
<sequence>MVDPLSALGLAYPVTRDLLKIARKLKRVCHEMNHATENLEKIISRVDIVAETYKLFTDTMNDTNRIDDLATTTQNPTAEPIQRWISQFEWYRAEKRSVVPLLLEMQILEGSMSLIANLVIIRMLQRSERRDTNGQHSIYVQIKLLTKSMSIGFKTLEDHQRAQARILERGSATRNQDVSPNQFSQEVLRLLKREIPKLKPHHTPGNRATPDPGPPSRSRVPSNRGISTATSARPDPHPQDQEPVFQSPIAKVSGQIPEAPSNSKMIIGISCHYQLPLFSQSPPLSQLSKVKLARAPTLDQVGALQPTLLQMTVKWATE</sequence>
<comment type="caution">
    <text evidence="2">The sequence shown here is derived from an EMBL/GenBank/DDBJ whole genome shotgun (WGS) entry which is preliminary data.</text>
</comment>
<proteinExistence type="predicted"/>
<dbReference type="EMBL" id="VCAU01000011">
    <property type="protein sequence ID" value="KAF9892655.1"/>
    <property type="molecule type" value="Genomic_DNA"/>
</dbReference>
<reference evidence="2" key="2">
    <citation type="submission" date="2020-02" db="EMBL/GenBank/DDBJ databases">
        <authorList>
            <person name="Gilchrist C.L.M."/>
            <person name="Chooi Y.-H."/>
        </authorList>
    </citation>
    <scope>NUCLEOTIDE SEQUENCE</scope>
    <source>
        <strain evidence="2">MST-FP2251</strain>
    </source>
</reference>
<reference evidence="2" key="1">
    <citation type="journal article" date="2019" name="Beilstein J. Org. Chem.">
        <title>Nanangenines: drimane sesquiterpenoids as the dominant metabolite cohort of a novel Australian fungus, Aspergillus nanangensis.</title>
        <authorList>
            <person name="Lacey H.J."/>
            <person name="Gilchrist C.L.M."/>
            <person name="Crombie A."/>
            <person name="Kalaitzis J.A."/>
            <person name="Vuong D."/>
            <person name="Rutledge P.J."/>
            <person name="Turner P."/>
            <person name="Pitt J.I."/>
            <person name="Lacey E."/>
            <person name="Chooi Y.H."/>
            <person name="Piggott A.M."/>
        </authorList>
    </citation>
    <scope>NUCLEOTIDE SEQUENCE</scope>
    <source>
        <strain evidence="2">MST-FP2251</strain>
    </source>
</reference>
<organism evidence="2 3">
    <name type="scientific">Aspergillus nanangensis</name>
    <dbReference type="NCBI Taxonomy" id="2582783"/>
    <lineage>
        <taxon>Eukaryota</taxon>
        <taxon>Fungi</taxon>
        <taxon>Dikarya</taxon>
        <taxon>Ascomycota</taxon>
        <taxon>Pezizomycotina</taxon>
        <taxon>Eurotiomycetes</taxon>
        <taxon>Eurotiomycetidae</taxon>
        <taxon>Eurotiales</taxon>
        <taxon>Aspergillaceae</taxon>
        <taxon>Aspergillus</taxon>
        <taxon>Aspergillus subgen. Circumdati</taxon>
    </lineage>
</organism>
<feature type="region of interest" description="Disordered" evidence="1">
    <location>
        <begin position="195"/>
        <end position="243"/>
    </location>
</feature>
<keyword evidence="3" id="KW-1185">Reference proteome</keyword>
<protein>
    <submittedName>
        <fullName evidence="2">Uncharacterized protein</fullName>
    </submittedName>
</protein>
<accession>A0AAD4CTY5</accession>
<dbReference type="Proteomes" id="UP001194746">
    <property type="component" value="Unassembled WGS sequence"/>
</dbReference>
<evidence type="ECO:0000256" key="1">
    <source>
        <dbReference type="SAM" id="MobiDB-lite"/>
    </source>
</evidence>
<evidence type="ECO:0000313" key="3">
    <source>
        <dbReference type="Proteomes" id="UP001194746"/>
    </source>
</evidence>
<name>A0AAD4CTY5_ASPNN</name>